<dbReference type="GO" id="GO:0034314">
    <property type="term" value="P:Arp2/3 complex-mediated actin nucleation"/>
    <property type="evidence" value="ECO:0007669"/>
    <property type="project" value="InterPro"/>
</dbReference>
<name>A0A1Y2APR9_9TREE</name>
<evidence type="ECO:0000256" key="11">
    <source>
        <dbReference type="SAM" id="MobiDB-lite"/>
    </source>
</evidence>
<dbReference type="FunFam" id="2.130.10.10:FF:000220">
    <property type="entry name" value="Actin-related protein 2/3 complex subunit"/>
    <property type="match status" value="1"/>
</dbReference>
<dbReference type="InterPro" id="IPR015943">
    <property type="entry name" value="WD40/YVTN_repeat-like_dom_sf"/>
</dbReference>
<evidence type="ECO:0000256" key="10">
    <source>
        <dbReference type="PROSITE-ProRule" id="PRU00221"/>
    </source>
</evidence>
<organism evidence="12 13">
    <name type="scientific">Naematelia encephala</name>
    <dbReference type="NCBI Taxonomy" id="71784"/>
    <lineage>
        <taxon>Eukaryota</taxon>
        <taxon>Fungi</taxon>
        <taxon>Dikarya</taxon>
        <taxon>Basidiomycota</taxon>
        <taxon>Agaricomycotina</taxon>
        <taxon>Tremellomycetes</taxon>
        <taxon>Tremellales</taxon>
        <taxon>Naemateliaceae</taxon>
        <taxon>Naematelia</taxon>
    </lineage>
</organism>
<dbReference type="SUPFAM" id="SSF50978">
    <property type="entry name" value="WD40 repeat-like"/>
    <property type="match status" value="1"/>
</dbReference>
<evidence type="ECO:0000256" key="9">
    <source>
        <dbReference type="ARBA" id="ARBA00041789"/>
    </source>
</evidence>
<reference evidence="12 13" key="1">
    <citation type="submission" date="2016-07" db="EMBL/GenBank/DDBJ databases">
        <title>Pervasive Adenine N6-methylation of Active Genes in Fungi.</title>
        <authorList>
            <consortium name="DOE Joint Genome Institute"/>
            <person name="Mondo S.J."/>
            <person name="Dannebaum R.O."/>
            <person name="Kuo R.C."/>
            <person name="Labutti K."/>
            <person name="Haridas S."/>
            <person name="Kuo A."/>
            <person name="Salamov A."/>
            <person name="Ahrendt S.R."/>
            <person name="Lipzen A."/>
            <person name="Sullivan W."/>
            <person name="Andreopoulos W.B."/>
            <person name="Clum A."/>
            <person name="Lindquist E."/>
            <person name="Daum C."/>
            <person name="Ramamoorthy G.K."/>
            <person name="Gryganskyi A."/>
            <person name="Culley D."/>
            <person name="Magnuson J.K."/>
            <person name="James T.Y."/>
            <person name="O'Malley M.A."/>
            <person name="Stajich J.E."/>
            <person name="Spatafora J.W."/>
            <person name="Visel A."/>
            <person name="Grigoriev I.V."/>
        </authorList>
    </citation>
    <scope>NUCLEOTIDE SEQUENCE [LARGE SCALE GENOMIC DNA]</scope>
    <source>
        <strain evidence="12 13">68-887.2</strain>
    </source>
</reference>
<comment type="caution">
    <text evidence="12">The sequence shown here is derived from an EMBL/GenBank/DDBJ whole genome shotgun (WGS) entry which is preliminary data.</text>
</comment>
<sequence length="415" mass="43889">MSAPEVHQLSLGPLTGVAFSPDRSQVAVSPNNNEAQIYSKTGDTWELKQTLAEHDKLITAISWAPQTNRIVTCSQDRNAYVWTPTESGWKPALVLLRINRAATCVKWSPNEDKFAVGSGARTIAVCSFDEENNWWVSKHVKKPLRSTVLSIDWHPNNVLLAAGAADAKAYVFSAFIKGIDAKPEPTVWGDRLPFGTICGEFSTPNGGWVHDVAFSPSGDVLAYVGHDSSVSIVYPSGPGSPPTAHISIRCPALPYLSLTFTSESQLIAAGHDCQPVVFTGSSAGWAHSYSLDDPSSGGSKGLTPTATGSRVPSGGPGRLNNEAFNLFRQADSKGVSSRSNSVSAPSSAGMAAVGQDGQLLTVHQNSITFIEPYEWNSSGEVTKVTTAGKDGRLVIWSVAGGKPGGLSGRMGGLHV</sequence>
<dbReference type="FunCoup" id="A0A1Y2APR9">
    <property type="interactions" value="352"/>
</dbReference>
<evidence type="ECO:0000256" key="7">
    <source>
        <dbReference type="ARBA" id="ARBA00023212"/>
    </source>
</evidence>
<evidence type="ECO:0000256" key="2">
    <source>
        <dbReference type="ARBA" id="ARBA00006260"/>
    </source>
</evidence>
<evidence type="ECO:0000256" key="3">
    <source>
        <dbReference type="ARBA" id="ARBA00022490"/>
    </source>
</evidence>
<evidence type="ECO:0000313" key="13">
    <source>
        <dbReference type="Proteomes" id="UP000193986"/>
    </source>
</evidence>
<dbReference type="Proteomes" id="UP000193986">
    <property type="component" value="Unassembled WGS sequence"/>
</dbReference>
<keyword evidence="7" id="KW-0206">Cytoskeleton</keyword>
<dbReference type="PANTHER" id="PTHR10709">
    <property type="entry name" value="ACTIN-RELATED PROTEIN 2/3 COMPLEX SUBUNIT 1"/>
    <property type="match status" value="1"/>
</dbReference>
<dbReference type="Gene3D" id="2.130.10.10">
    <property type="entry name" value="YVTN repeat-like/Quinoprotein amine dehydrogenase"/>
    <property type="match status" value="1"/>
</dbReference>
<feature type="region of interest" description="Disordered" evidence="11">
    <location>
        <begin position="293"/>
        <end position="317"/>
    </location>
</feature>
<proteinExistence type="inferred from homology"/>
<comment type="subcellular location">
    <subcellularLocation>
        <location evidence="1">Cytoplasm</location>
        <location evidence="1">Cytoskeleton</location>
    </subcellularLocation>
</comment>
<dbReference type="InterPro" id="IPR036322">
    <property type="entry name" value="WD40_repeat_dom_sf"/>
</dbReference>
<gene>
    <name evidence="12" type="ORF">BCR39DRAFT_547536</name>
</gene>
<evidence type="ECO:0000313" key="12">
    <source>
        <dbReference type="EMBL" id="ORY24207.1"/>
    </source>
</evidence>
<dbReference type="SMART" id="SM00320">
    <property type="entry name" value="WD40"/>
    <property type="match status" value="5"/>
</dbReference>
<dbReference type="OrthoDB" id="406844at2759"/>
<dbReference type="PANTHER" id="PTHR10709:SF2">
    <property type="entry name" value="ACTIN-RELATED PROTEIN 2_3 COMPLEX SUBUNIT"/>
    <property type="match status" value="1"/>
</dbReference>
<dbReference type="STRING" id="71784.A0A1Y2APR9"/>
<dbReference type="InterPro" id="IPR017383">
    <property type="entry name" value="ARPC1"/>
</dbReference>
<evidence type="ECO:0000256" key="4">
    <source>
        <dbReference type="ARBA" id="ARBA00022574"/>
    </source>
</evidence>
<evidence type="ECO:0000256" key="5">
    <source>
        <dbReference type="ARBA" id="ARBA00022737"/>
    </source>
</evidence>
<evidence type="ECO:0000256" key="8">
    <source>
        <dbReference type="ARBA" id="ARBA00041244"/>
    </source>
</evidence>
<dbReference type="AlphaFoldDB" id="A0A1Y2APR9"/>
<accession>A0A1Y2APR9</accession>
<dbReference type="GO" id="GO:0051015">
    <property type="term" value="F:actin filament binding"/>
    <property type="evidence" value="ECO:0007669"/>
    <property type="project" value="TreeGrafter"/>
</dbReference>
<dbReference type="Pfam" id="PF00400">
    <property type="entry name" value="WD40"/>
    <property type="match status" value="3"/>
</dbReference>
<evidence type="ECO:0000256" key="1">
    <source>
        <dbReference type="ARBA" id="ARBA00004245"/>
    </source>
</evidence>
<dbReference type="PROSITE" id="PS50294">
    <property type="entry name" value="WD_REPEATS_REGION"/>
    <property type="match status" value="1"/>
</dbReference>
<keyword evidence="5" id="KW-0677">Repeat</keyword>
<dbReference type="PIRSF" id="PIRSF038093">
    <property type="entry name" value="ARP2/3_su1"/>
    <property type="match status" value="1"/>
</dbReference>
<keyword evidence="4 10" id="KW-0853">WD repeat</keyword>
<dbReference type="PROSITE" id="PS50082">
    <property type="entry name" value="WD_REPEATS_2"/>
    <property type="match status" value="1"/>
</dbReference>
<evidence type="ECO:0000256" key="6">
    <source>
        <dbReference type="ARBA" id="ARBA00023203"/>
    </source>
</evidence>
<dbReference type="EMBL" id="MCFC01000070">
    <property type="protein sequence ID" value="ORY24207.1"/>
    <property type="molecule type" value="Genomic_DNA"/>
</dbReference>
<comment type="similarity">
    <text evidence="2">Belongs to the WD repeat ARPC1 family.</text>
</comment>
<keyword evidence="6" id="KW-0009">Actin-binding</keyword>
<dbReference type="InterPro" id="IPR001680">
    <property type="entry name" value="WD40_rpt"/>
</dbReference>
<dbReference type="GO" id="GO:0005885">
    <property type="term" value="C:Arp2/3 protein complex"/>
    <property type="evidence" value="ECO:0007669"/>
    <property type="project" value="InterPro"/>
</dbReference>
<dbReference type="InParanoid" id="A0A1Y2APR9"/>
<protein>
    <recommendedName>
        <fullName evidence="8">Arp2/3 complex 41 kDa subunit</fullName>
    </recommendedName>
    <alternativeName>
        <fullName evidence="9">p41-ARC</fullName>
    </alternativeName>
</protein>
<keyword evidence="3" id="KW-0963">Cytoplasm</keyword>
<feature type="repeat" description="WD" evidence="10">
    <location>
        <begin position="51"/>
        <end position="82"/>
    </location>
</feature>
<keyword evidence="13" id="KW-1185">Reference proteome</keyword>